<dbReference type="PANTHER" id="PTHR33987:SF1">
    <property type="entry name" value="CALCINEURIN-LIKE METALLO-PHOSPHOESTERASE SUPERFAMILY PROTEIN"/>
    <property type="match status" value="1"/>
</dbReference>
<dbReference type="EMBL" id="FLQU01000195">
    <property type="protein sequence ID" value="SBS81951.1"/>
    <property type="molecule type" value="Genomic_DNA"/>
</dbReference>
<dbReference type="SUPFAM" id="SSF56300">
    <property type="entry name" value="Metallo-dependent phosphatases"/>
    <property type="match status" value="1"/>
</dbReference>
<dbReference type="InterPro" id="IPR029052">
    <property type="entry name" value="Metallo-depent_PP-like"/>
</dbReference>
<dbReference type="PANTHER" id="PTHR33987">
    <property type="entry name" value="CALCINEURIN-LIKE METALLO-PHOSPHOESTERASE SUPERFAMILY PROTEIN"/>
    <property type="match status" value="1"/>
</dbReference>
<feature type="chain" id="PRO_5008380621" evidence="2">
    <location>
        <begin position="21"/>
        <end position="445"/>
    </location>
</feature>
<organism evidence="4 5">
    <name type="scientific">Plasmodium ovale curtisi</name>
    <dbReference type="NCBI Taxonomy" id="864141"/>
    <lineage>
        <taxon>Eukaryota</taxon>
        <taxon>Sar</taxon>
        <taxon>Alveolata</taxon>
        <taxon>Apicomplexa</taxon>
        <taxon>Aconoidasida</taxon>
        <taxon>Haemosporida</taxon>
        <taxon>Plasmodiidae</taxon>
        <taxon>Plasmodium</taxon>
        <taxon>Plasmodium (Plasmodium)</taxon>
    </lineage>
</organism>
<gene>
    <name evidence="4" type="ORF">POVCU2_0012970</name>
</gene>
<reference evidence="5" key="1">
    <citation type="submission" date="2016-05" db="EMBL/GenBank/DDBJ databases">
        <authorList>
            <person name="Naeem Raeece"/>
        </authorList>
    </citation>
    <scope>NUCLEOTIDE SEQUENCE [LARGE SCALE GENOMIC DNA]</scope>
</reference>
<dbReference type="InterPro" id="IPR018946">
    <property type="entry name" value="PhoD-like_MPP"/>
</dbReference>
<protein>
    <submittedName>
        <fullName evidence="4">Alkaline phosphatase, putative</fullName>
    </submittedName>
</protein>
<dbReference type="InterPro" id="IPR038607">
    <property type="entry name" value="PhoD-like_sf"/>
</dbReference>
<feature type="transmembrane region" description="Helical" evidence="1">
    <location>
        <begin position="409"/>
        <end position="431"/>
    </location>
</feature>
<feature type="domain" description="PhoD-like phosphatase metallophosphatase" evidence="3">
    <location>
        <begin position="82"/>
        <end position="350"/>
    </location>
</feature>
<sequence length="445" mass="52085">MKTCVKLLFAFCVFIKYVSGQADQIINEKLTDFVFLSCNNQKGKVNDALLSSIEKRKPQLMLWIGDYFYTECSELKCLDDAYAYIKKDPFYLKLKEKFVIDGIYDDHDYNKNNGDRLYKYKKESKKKFLDYLNIDKNDVRYKRNGAYVSKLYIDPENENNQVKLIILDTRYNKDPYPFYAPDSYNDNPIYIFISMFFRFHSSLLGLHCNSKNDILGNEQWKWLEKELTNSKARAHIIISSTQIFSNLILNENWGLMPHALKRLKYVIKKTKPKGLLFLSGDVHYSSIIGNEENIVEVTSSSVNQENILSHINKYIIYVLSTLLNKKSAFELNKIYGFNNFGSVKISYTNENEIKIKTSIHDSNGTEVLVANQVFNKKKNIYEKTEKLHVINDDFATFSCKSKTKACMHVIMYILFLLWFIQIFYVFCKLLGLGKRAKVHKKSKDE</sequence>
<evidence type="ECO:0000313" key="5">
    <source>
        <dbReference type="Proteomes" id="UP000078560"/>
    </source>
</evidence>
<evidence type="ECO:0000256" key="2">
    <source>
        <dbReference type="SAM" id="SignalP"/>
    </source>
</evidence>
<name>A0A1A8VNJ5_PLAOA</name>
<dbReference type="Proteomes" id="UP000078560">
    <property type="component" value="Unassembled WGS sequence"/>
</dbReference>
<dbReference type="Pfam" id="PF09423">
    <property type="entry name" value="PhoD"/>
    <property type="match status" value="1"/>
</dbReference>
<evidence type="ECO:0000259" key="3">
    <source>
        <dbReference type="Pfam" id="PF09423"/>
    </source>
</evidence>
<keyword evidence="2" id="KW-0732">Signal</keyword>
<dbReference type="CDD" id="cd07389">
    <property type="entry name" value="MPP_PhoD"/>
    <property type="match status" value="1"/>
</dbReference>
<evidence type="ECO:0000313" key="4">
    <source>
        <dbReference type="EMBL" id="SBS81951.1"/>
    </source>
</evidence>
<dbReference type="Gene3D" id="3.60.21.70">
    <property type="entry name" value="PhoD-like phosphatase"/>
    <property type="match status" value="1"/>
</dbReference>
<evidence type="ECO:0000256" key="1">
    <source>
        <dbReference type="SAM" id="Phobius"/>
    </source>
</evidence>
<keyword evidence="1" id="KW-0812">Transmembrane</keyword>
<keyword evidence="1" id="KW-1133">Transmembrane helix</keyword>
<dbReference type="VEuPathDB" id="PlasmoDB:PocGH01_07019800"/>
<dbReference type="AlphaFoldDB" id="A0A1A8VNJ5"/>
<keyword evidence="1" id="KW-0472">Membrane</keyword>
<accession>A0A1A8VNJ5</accession>
<feature type="signal peptide" evidence="2">
    <location>
        <begin position="1"/>
        <end position="20"/>
    </location>
</feature>
<proteinExistence type="predicted"/>